<dbReference type="InterPro" id="IPR004360">
    <property type="entry name" value="Glyas_Fos-R_dOase_dom"/>
</dbReference>
<accession>A0A6J4ZXJ5</accession>
<proteinExistence type="predicted"/>
<dbReference type="PANTHER" id="PTHR36503:SF3">
    <property type="entry name" value="BLR0126 PROTEIN"/>
    <property type="match status" value="1"/>
</dbReference>
<dbReference type="PROSITE" id="PS51819">
    <property type="entry name" value="VOC"/>
    <property type="match status" value="1"/>
</dbReference>
<gene>
    <name evidence="4" type="ORF">LMG24238_00563</name>
</gene>
<feature type="compositionally biased region" description="Polar residues" evidence="1">
    <location>
        <begin position="22"/>
        <end position="32"/>
    </location>
</feature>
<organism evidence="4 5">
    <name type="scientific">Paraburkholderia sediminicola</name>
    <dbReference type="NCBI Taxonomy" id="458836"/>
    <lineage>
        <taxon>Bacteria</taxon>
        <taxon>Pseudomonadati</taxon>
        <taxon>Pseudomonadota</taxon>
        <taxon>Betaproteobacteria</taxon>
        <taxon>Burkholderiales</taxon>
        <taxon>Burkholderiaceae</taxon>
        <taxon>Paraburkholderia</taxon>
    </lineage>
</organism>
<dbReference type="Gene3D" id="3.10.180.10">
    <property type="entry name" value="2,3-Dihydroxybiphenyl 1,2-Dioxygenase, domain 1"/>
    <property type="match status" value="1"/>
</dbReference>
<evidence type="ECO:0000256" key="1">
    <source>
        <dbReference type="SAM" id="MobiDB-lite"/>
    </source>
</evidence>
<sequence>MSSSASSAAAAASAASSASSAPSDSTDPTNPTGPRIESLSAITLATGNMPRAVLFYEALGFPIKFGGSQEAFTSFAFGGSYLNLIVDTRAPVNWWGRVIIYVSDVDALYRKALAAGLKPSLEPSDAPWGERYFHITDPDGHELSFAKPLR</sequence>
<dbReference type="InterPro" id="IPR037523">
    <property type="entry name" value="VOC_core"/>
</dbReference>
<feature type="domain" description="VOC" evidence="3">
    <location>
        <begin position="38"/>
        <end position="148"/>
    </location>
</feature>
<dbReference type="SUPFAM" id="SSF54593">
    <property type="entry name" value="Glyoxalase/Bleomycin resistance protein/Dihydroxybiphenyl dioxygenase"/>
    <property type="match status" value="1"/>
</dbReference>
<protein>
    <recommendedName>
        <fullName evidence="3">VOC domain-containing protein</fullName>
    </recommendedName>
</protein>
<reference evidence="4 5" key="1">
    <citation type="submission" date="2020-04" db="EMBL/GenBank/DDBJ databases">
        <authorList>
            <person name="De Canck E."/>
        </authorList>
    </citation>
    <scope>NUCLEOTIDE SEQUENCE [LARGE SCALE GENOMIC DNA]</scope>
    <source>
        <strain evidence="4 5">LMG 24238</strain>
    </source>
</reference>
<evidence type="ECO:0000256" key="2">
    <source>
        <dbReference type="SAM" id="SignalP"/>
    </source>
</evidence>
<evidence type="ECO:0000313" key="4">
    <source>
        <dbReference type="EMBL" id="CAB3644186.1"/>
    </source>
</evidence>
<dbReference type="RefSeq" id="WP_246287324.1">
    <property type="nucleotide sequence ID" value="NZ_CADIKC010000001.1"/>
</dbReference>
<dbReference type="Proteomes" id="UP000494255">
    <property type="component" value="Unassembled WGS sequence"/>
</dbReference>
<feature type="region of interest" description="Disordered" evidence="1">
    <location>
        <begin position="14"/>
        <end position="36"/>
    </location>
</feature>
<evidence type="ECO:0000313" key="5">
    <source>
        <dbReference type="Proteomes" id="UP000494255"/>
    </source>
</evidence>
<keyword evidence="5" id="KW-1185">Reference proteome</keyword>
<dbReference type="Pfam" id="PF00903">
    <property type="entry name" value="Glyoxalase"/>
    <property type="match status" value="1"/>
</dbReference>
<dbReference type="EMBL" id="CADIKC010000001">
    <property type="protein sequence ID" value="CAB3644186.1"/>
    <property type="molecule type" value="Genomic_DNA"/>
</dbReference>
<keyword evidence="2" id="KW-0732">Signal</keyword>
<feature type="signal peptide" evidence="2">
    <location>
        <begin position="1"/>
        <end position="20"/>
    </location>
</feature>
<dbReference type="AlphaFoldDB" id="A0A6J4ZXJ5"/>
<dbReference type="GeneID" id="97039225"/>
<feature type="chain" id="PRO_5026939331" description="VOC domain-containing protein" evidence="2">
    <location>
        <begin position="21"/>
        <end position="150"/>
    </location>
</feature>
<evidence type="ECO:0000259" key="3">
    <source>
        <dbReference type="PROSITE" id="PS51819"/>
    </source>
</evidence>
<name>A0A6J4ZXJ5_9BURK</name>
<dbReference type="PANTHER" id="PTHR36503">
    <property type="entry name" value="BLR2520 PROTEIN"/>
    <property type="match status" value="1"/>
</dbReference>
<dbReference type="InterPro" id="IPR029068">
    <property type="entry name" value="Glyas_Bleomycin-R_OHBP_Dase"/>
</dbReference>